<feature type="transmembrane region" description="Helical" evidence="1">
    <location>
        <begin position="6"/>
        <end position="25"/>
    </location>
</feature>
<evidence type="ECO:0000313" key="3">
    <source>
        <dbReference type="Proteomes" id="UP000791080"/>
    </source>
</evidence>
<organism evidence="2 3">
    <name type="scientific">Actinoalloteichus caeruleus DSM 43889</name>
    <dbReference type="NCBI Taxonomy" id="1120930"/>
    <lineage>
        <taxon>Bacteria</taxon>
        <taxon>Bacillati</taxon>
        <taxon>Actinomycetota</taxon>
        <taxon>Actinomycetes</taxon>
        <taxon>Pseudonocardiales</taxon>
        <taxon>Pseudonocardiaceae</taxon>
        <taxon>Actinoalloteichus</taxon>
        <taxon>Actinoalloteichus cyanogriseus</taxon>
    </lineage>
</organism>
<reference evidence="2 3" key="1">
    <citation type="submission" date="2022-06" db="EMBL/GenBank/DDBJ databases">
        <title>Genomic Encyclopedia of Type Strains, Phase I: the one thousand microbial genomes (KMG-I) project.</title>
        <authorList>
            <person name="Kyrpides N."/>
        </authorList>
    </citation>
    <scope>NUCLEOTIDE SEQUENCE [LARGE SCALE GENOMIC DNA]</scope>
    <source>
        <strain evidence="2 3">DSM 43889</strain>
    </source>
</reference>
<dbReference type="EMBL" id="AUBJ02000001">
    <property type="protein sequence ID" value="MCP2331898.1"/>
    <property type="molecule type" value="Genomic_DNA"/>
</dbReference>
<name>A0ABT1JHC1_ACTCY</name>
<dbReference type="Proteomes" id="UP000791080">
    <property type="component" value="Unassembled WGS sequence"/>
</dbReference>
<keyword evidence="3" id="KW-1185">Reference proteome</keyword>
<evidence type="ECO:0000313" key="2">
    <source>
        <dbReference type="EMBL" id="MCP2331898.1"/>
    </source>
</evidence>
<proteinExistence type="predicted"/>
<comment type="caution">
    <text evidence="2">The sequence shown here is derived from an EMBL/GenBank/DDBJ whole genome shotgun (WGS) entry which is preliminary data.</text>
</comment>
<gene>
    <name evidence="2" type="ORF">G443_002168</name>
</gene>
<evidence type="ECO:0000256" key="1">
    <source>
        <dbReference type="SAM" id="Phobius"/>
    </source>
</evidence>
<sequence>MWSNPLSIMTVLGVLGVVSGGWTMWNTRRSPRPRHPSAREMDRMRASRVRLRRERYSVQAILDRCQEVRPVGSAPPRSARERAAGPLGLTGWPPLLAGITDAAAPLGGELGRVRVDLASRPVARARRLAGTAGSTRRAG</sequence>
<keyword evidence="1" id="KW-0812">Transmembrane</keyword>
<protein>
    <submittedName>
        <fullName evidence="2">Uncharacterized protein</fullName>
    </submittedName>
</protein>
<keyword evidence="1" id="KW-1133">Transmembrane helix</keyword>
<keyword evidence="1" id="KW-0472">Membrane</keyword>
<accession>A0ABT1JHC1</accession>